<dbReference type="KEGG" id="vta:A2732"/>
<sequence length="43" mass="5040">MAFYFLPKEYSRLYGYIISEDTVCRGENMTCDTIIIDVKKPKS</sequence>
<reference evidence="1 2" key="1">
    <citation type="submission" date="2017-10" db="EMBL/GenBank/DDBJ databases">
        <authorList>
            <person name="Banno H."/>
            <person name="Chua N.-H."/>
        </authorList>
    </citation>
    <scope>NUCLEOTIDE SEQUENCE [LARGE SCALE GENOMIC DNA]</scope>
    <source>
        <strain evidence="1">Vibrio tapetis CECT4600</strain>
    </source>
</reference>
<evidence type="ECO:0000313" key="2">
    <source>
        <dbReference type="Proteomes" id="UP000235828"/>
    </source>
</evidence>
<proteinExistence type="predicted"/>
<organism evidence="1 2">
    <name type="scientific">Vibrio tapetis subsp. tapetis</name>
    <dbReference type="NCBI Taxonomy" id="1671868"/>
    <lineage>
        <taxon>Bacteria</taxon>
        <taxon>Pseudomonadati</taxon>
        <taxon>Pseudomonadota</taxon>
        <taxon>Gammaproteobacteria</taxon>
        <taxon>Vibrionales</taxon>
        <taxon>Vibrionaceae</taxon>
        <taxon>Vibrio</taxon>
    </lineage>
</organism>
<dbReference type="EMBL" id="LT960611">
    <property type="protein sequence ID" value="SON50705.1"/>
    <property type="molecule type" value="Genomic_DNA"/>
</dbReference>
<dbReference type="Proteomes" id="UP000235828">
    <property type="component" value="Chromosome A"/>
</dbReference>
<protein>
    <submittedName>
        <fullName evidence="1">Uncharacterized protein</fullName>
    </submittedName>
</protein>
<dbReference type="AlphaFoldDB" id="A0A2N8ZFR1"/>
<keyword evidence="2" id="KW-1185">Reference proteome</keyword>
<name>A0A2N8ZFR1_9VIBR</name>
<accession>A0A2N8ZFR1</accession>
<evidence type="ECO:0000313" key="1">
    <source>
        <dbReference type="EMBL" id="SON50705.1"/>
    </source>
</evidence>
<gene>
    <name evidence="1" type="ORF">VTAP4600_A2732</name>
</gene>